<feature type="transmembrane region" description="Helical" evidence="2">
    <location>
        <begin position="217"/>
        <end position="236"/>
    </location>
</feature>
<keyword evidence="4" id="KW-1185">Reference proteome</keyword>
<organism evidence="3 4">
    <name type="scientific">Methylocaldum szegediense</name>
    <dbReference type="NCBI Taxonomy" id="73780"/>
    <lineage>
        <taxon>Bacteria</taxon>
        <taxon>Pseudomonadati</taxon>
        <taxon>Pseudomonadota</taxon>
        <taxon>Gammaproteobacteria</taxon>
        <taxon>Methylococcales</taxon>
        <taxon>Methylococcaceae</taxon>
        <taxon>Methylocaldum</taxon>
    </lineage>
</organism>
<feature type="transmembrane region" description="Helical" evidence="2">
    <location>
        <begin position="146"/>
        <end position="166"/>
    </location>
</feature>
<feature type="transmembrane region" description="Helical" evidence="2">
    <location>
        <begin position="172"/>
        <end position="189"/>
    </location>
</feature>
<dbReference type="Proteomes" id="UP001162030">
    <property type="component" value="Chromosome"/>
</dbReference>
<gene>
    <name evidence="3" type="ORF">MSZNOR_2879</name>
</gene>
<proteinExistence type="predicted"/>
<name>A0ABM9I3N9_9GAMM</name>
<reference evidence="3 4" key="1">
    <citation type="submission" date="2023-03" db="EMBL/GenBank/DDBJ databases">
        <authorList>
            <person name="Pearce D."/>
        </authorList>
    </citation>
    <scope>NUCLEOTIDE SEQUENCE [LARGE SCALE GENOMIC DNA]</scope>
    <source>
        <strain evidence="3">Msz</strain>
    </source>
</reference>
<evidence type="ECO:0000256" key="2">
    <source>
        <dbReference type="SAM" id="Phobius"/>
    </source>
</evidence>
<evidence type="ECO:0000313" key="3">
    <source>
        <dbReference type="EMBL" id="CAI8870951.1"/>
    </source>
</evidence>
<keyword evidence="2" id="KW-0472">Membrane</keyword>
<keyword evidence="2" id="KW-0812">Transmembrane</keyword>
<dbReference type="EMBL" id="OX458333">
    <property type="protein sequence ID" value="CAI8870951.1"/>
    <property type="molecule type" value="Genomic_DNA"/>
</dbReference>
<sequence length="369" mass="41120">MGVTTMALQEYEKRLLEFLVAEFEACHIDSDDPIAKTGKEIVQLYKDQPDSLSRSHIFKLDMIMLHLQPTERLLQRADTLRLKYMEFAGAKMAAVYRPPQLPPLDQFNDAARRLLLADLQNMLQFIHWSYFFTPIREGIWNSIVRWAAGAMAFYTSIWLAGCWFFLQIGRNFYATLLTVVYAGVMGGFISSQRRMQMIPIEGDPLASIYALENGRNFYWLAPLMGAVFAVVLMLMFQSGVIESSVFPKFGTPEISDSQVAAAESIGPIPAASKTQKFVLPVNSTDDALLFLWCFLAGFAERFVPDALERLISRTDAFSKAPPPPPAARTEGVAPPSKGVGELAAPSDDAKQPTPADSQSEPKDRSMIQS</sequence>
<evidence type="ECO:0000313" key="4">
    <source>
        <dbReference type="Proteomes" id="UP001162030"/>
    </source>
</evidence>
<feature type="region of interest" description="Disordered" evidence="1">
    <location>
        <begin position="317"/>
        <end position="369"/>
    </location>
</feature>
<evidence type="ECO:0000256" key="1">
    <source>
        <dbReference type="SAM" id="MobiDB-lite"/>
    </source>
</evidence>
<accession>A0ABM9I3N9</accession>
<protein>
    <submittedName>
        <fullName evidence="3">Uncharacterized protein</fullName>
    </submittedName>
</protein>
<feature type="compositionally biased region" description="Basic and acidic residues" evidence="1">
    <location>
        <begin position="359"/>
        <end position="369"/>
    </location>
</feature>
<keyword evidence="2" id="KW-1133">Transmembrane helix</keyword>